<evidence type="ECO:0000256" key="2">
    <source>
        <dbReference type="ARBA" id="ARBA00022679"/>
    </source>
</evidence>
<evidence type="ECO:0000256" key="1">
    <source>
        <dbReference type="ARBA" id="ARBA00022676"/>
    </source>
</evidence>
<feature type="compositionally biased region" description="Low complexity" evidence="3">
    <location>
        <begin position="176"/>
        <end position="186"/>
    </location>
</feature>
<proteinExistence type="predicted"/>
<dbReference type="HOGENOM" id="CLU_009583_0_3_11"/>
<feature type="compositionally biased region" description="Low complexity" evidence="3">
    <location>
        <begin position="149"/>
        <end position="160"/>
    </location>
</feature>
<evidence type="ECO:0000313" key="5">
    <source>
        <dbReference type="EMBL" id="EYT48591.1"/>
    </source>
</evidence>
<feature type="domain" description="Glycosyltransferase subfamily 4-like N-terminal" evidence="4">
    <location>
        <begin position="23"/>
        <end position="148"/>
    </location>
</feature>
<dbReference type="Proteomes" id="UP000019754">
    <property type="component" value="Unassembled WGS sequence"/>
</dbReference>
<accession>A0A022KVE7</accession>
<name>A0A022KVE7_9MICO</name>
<feature type="region of interest" description="Disordered" evidence="3">
    <location>
        <begin position="146"/>
        <end position="189"/>
    </location>
</feature>
<dbReference type="STRING" id="1249481.D641_0111900"/>
<keyword evidence="6" id="KW-1185">Reference proteome</keyword>
<dbReference type="GO" id="GO:0016757">
    <property type="term" value="F:glycosyltransferase activity"/>
    <property type="evidence" value="ECO:0007669"/>
    <property type="project" value="UniProtKB-KW"/>
</dbReference>
<keyword evidence="2 5" id="KW-0808">Transferase</keyword>
<dbReference type="Gene3D" id="3.40.50.2000">
    <property type="entry name" value="Glycogen Phosphorylase B"/>
    <property type="match status" value="2"/>
</dbReference>
<evidence type="ECO:0000256" key="3">
    <source>
        <dbReference type="SAM" id="MobiDB-lite"/>
    </source>
</evidence>
<organism evidence="5 6">
    <name type="scientific">Brachybacterium muris UCD-AY4</name>
    <dbReference type="NCBI Taxonomy" id="1249481"/>
    <lineage>
        <taxon>Bacteria</taxon>
        <taxon>Bacillati</taxon>
        <taxon>Actinomycetota</taxon>
        <taxon>Actinomycetes</taxon>
        <taxon>Micrococcales</taxon>
        <taxon>Dermabacteraceae</taxon>
        <taxon>Brachybacterium</taxon>
    </lineage>
</organism>
<dbReference type="Pfam" id="PF13692">
    <property type="entry name" value="Glyco_trans_1_4"/>
    <property type="match status" value="1"/>
</dbReference>
<comment type="caution">
    <text evidence="5">The sequence shown here is derived from an EMBL/GenBank/DDBJ whole genome shotgun (WGS) entry which is preliminary data.</text>
</comment>
<dbReference type="SUPFAM" id="SSF53756">
    <property type="entry name" value="UDP-Glycosyltransferase/glycogen phosphorylase"/>
    <property type="match status" value="1"/>
</dbReference>
<dbReference type="Pfam" id="PF13579">
    <property type="entry name" value="Glyco_trans_4_4"/>
    <property type="match status" value="1"/>
</dbReference>
<protein>
    <submittedName>
        <fullName evidence="5">Glycosyl transferase</fullName>
    </submittedName>
</protein>
<dbReference type="EMBL" id="AORC01000014">
    <property type="protein sequence ID" value="EYT48591.1"/>
    <property type="molecule type" value="Genomic_DNA"/>
</dbReference>
<evidence type="ECO:0000259" key="4">
    <source>
        <dbReference type="Pfam" id="PF13579"/>
    </source>
</evidence>
<gene>
    <name evidence="5" type="ORF">D641_0111900</name>
</gene>
<dbReference type="PANTHER" id="PTHR12526:SF510">
    <property type="entry name" value="D-INOSITOL 3-PHOSPHATE GLYCOSYLTRANSFERASE"/>
    <property type="match status" value="1"/>
</dbReference>
<dbReference type="InterPro" id="IPR028098">
    <property type="entry name" value="Glyco_trans_4-like_N"/>
</dbReference>
<evidence type="ECO:0000313" key="6">
    <source>
        <dbReference type="Proteomes" id="UP000019754"/>
    </source>
</evidence>
<keyword evidence="1" id="KW-0328">Glycosyltransferase</keyword>
<dbReference type="AlphaFoldDB" id="A0A022KVE7"/>
<reference evidence="5 6" key="1">
    <citation type="journal article" date="2013" name="Genome Announc.">
        <title>Draft genome sequence of an Actinobacterium, Brachybacterium muris strain UCD-AY4.</title>
        <authorList>
            <person name="Lo J.R."/>
            <person name="Lang J.M."/>
            <person name="Darling A.E."/>
            <person name="Eisen J.A."/>
            <person name="Coil D.A."/>
        </authorList>
    </citation>
    <scope>NUCLEOTIDE SEQUENCE [LARGE SCALE GENOMIC DNA]</scope>
    <source>
        <strain evidence="5 6">UCD-AY4</strain>
    </source>
</reference>
<dbReference type="PANTHER" id="PTHR12526">
    <property type="entry name" value="GLYCOSYLTRANSFERASE"/>
    <property type="match status" value="1"/>
</dbReference>
<sequence>MLVVRPLATGGLAAHVDHEVALLREIGVGVHESAVQIPARPHPAKDLRTVRTLRREIVSLGPRAVHAHGLRAGALAALAARPGSAVGPRPVVTLHNRTLGSRSVRMIGTLLLRIIARRADTVLCVSPDLLEDARSAGARDARHAVIPAPGTGTRTGTGPRTDPDTSPVPADPLHPTAPDAPAGADATARRDTPGLDVLVLARLAEQKGLDTLLDAAAWLRDSTTPIRIRIAGDGPLREQLSTRIRAEELPVDLLGHRADVPALLAAADLVVSSARWEGQPVGLQEALRAGRAIVATDAGGTRWVTGEAAQLVPVGDPGSLAAAILRHADPQVRRRAEEASRDRADQLPTEADLMQQLLDVLALGASRR</sequence>